<sequence length="241" mass="26777">MISAWSQFLLTHPIQQPMTMQHQPFHRGPFDLEAKDWHSYPTQYSVHPPTNQQLPAARGPHRLPVYSNQQTELDPSFASILQETPGPAVWPAPMTAGPVCYQVALAQPTTDAPPMSDASPSVSSDHSGHITGNNNNFVAALELPLQGLEGRESGWIAYSPPTGQSPLPAFAENGPDDARVFRCKWQGCRSYTSFRRETDLLRHLRTVHVSPKAYPCPEPNCDKGFGRKDHLRTHQRNCHGA</sequence>
<proteinExistence type="predicted"/>
<evidence type="ECO:0000259" key="6">
    <source>
        <dbReference type="PROSITE" id="PS50157"/>
    </source>
</evidence>
<keyword evidence="1" id="KW-0479">Metal-binding</keyword>
<comment type="caution">
    <text evidence="7">The sequence shown here is derived from an EMBL/GenBank/DDBJ whole genome shotgun (WGS) entry which is preliminary data.</text>
</comment>
<dbReference type="Pfam" id="PF00096">
    <property type="entry name" value="zf-C2H2"/>
    <property type="match status" value="1"/>
</dbReference>
<dbReference type="PANTHER" id="PTHR19818:SF139">
    <property type="entry name" value="PAIR-RULE PROTEIN ODD-PAIRED"/>
    <property type="match status" value="1"/>
</dbReference>
<dbReference type="PROSITE" id="PS50157">
    <property type="entry name" value="ZINC_FINGER_C2H2_2"/>
    <property type="match status" value="2"/>
</dbReference>
<gene>
    <name evidence="7" type="ORF">BJX67DRAFT_365887</name>
</gene>
<organism evidence="7 8">
    <name type="scientific">Aspergillus lucknowensis</name>
    <dbReference type="NCBI Taxonomy" id="176173"/>
    <lineage>
        <taxon>Eukaryota</taxon>
        <taxon>Fungi</taxon>
        <taxon>Dikarya</taxon>
        <taxon>Ascomycota</taxon>
        <taxon>Pezizomycotina</taxon>
        <taxon>Eurotiomycetes</taxon>
        <taxon>Eurotiomycetidae</taxon>
        <taxon>Eurotiales</taxon>
        <taxon>Aspergillaceae</taxon>
        <taxon>Aspergillus</taxon>
        <taxon>Aspergillus subgen. Nidulantes</taxon>
    </lineage>
</organism>
<evidence type="ECO:0000256" key="5">
    <source>
        <dbReference type="PROSITE-ProRule" id="PRU00042"/>
    </source>
</evidence>
<dbReference type="PANTHER" id="PTHR19818">
    <property type="entry name" value="ZINC FINGER PROTEIN ZIC AND GLI"/>
    <property type="match status" value="1"/>
</dbReference>
<feature type="domain" description="C2H2-type" evidence="6">
    <location>
        <begin position="214"/>
        <end position="241"/>
    </location>
</feature>
<dbReference type="InterPro" id="IPR013087">
    <property type="entry name" value="Znf_C2H2_type"/>
</dbReference>
<name>A0ABR4LEU9_9EURO</name>
<evidence type="ECO:0000313" key="7">
    <source>
        <dbReference type="EMBL" id="KAL2862619.1"/>
    </source>
</evidence>
<keyword evidence="8" id="KW-1185">Reference proteome</keyword>
<evidence type="ECO:0000256" key="2">
    <source>
        <dbReference type="ARBA" id="ARBA00022737"/>
    </source>
</evidence>
<dbReference type="SMART" id="SM00355">
    <property type="entry name" value="ZnF_C2H2"/>
    <property type="match status" value="2"/>
</dbReference>
<evidence type="ECO:0000256" key="1">
    <source>
        <dbReference type="ARBA" id="ARBA00022723"/>
    </source>
</evidence>
<dbReference type="SUPFAM" id="SSF57667">
    <property type="entry name" value="beta-beta-alpha zinc fingers"/>
    <property type="match status" value="1"/>
</dbReference>
<dbReference type="GeneID" id="98145391"/>
<dbReference type="InterPro" id="IPR050329">
    <property type="entry name" value="GLI_C2H2-zinc-finger"/>
</dbReference>
<evidence type="ECO:0000313" key="8">
    <source>
        <dbReference type="Proteomes" id="UP001610432"/>
    </source>
</evidence>
<dbReference type="Gene3D" id="3.30.160.60">
    <property type="entry name" value="Classic Zinc Finger"/>
    <property type="match status" value="2"/>
</dbReference>
<reference evidence="7 8" key="1">
    <citation type="submission" date="2024-07" db="EMBL/GenBank/DDBJ databases">
        <title>Section-level genome sequencing and comparative genomics of Aspergillus sections Usti and Cavernicolus.</title>
        <authorList>
            <consortium name="Lawrence Berkeley National Laboratory"/>
            <person name="Nybo J.L."/>
            <person name="Vesth T.C."/>
            <person name="Theobald S."/>
            <person name="Frisvad J.C."/>
            <person name="Larsen T.O."/>
            <person name="Kjaerboelling I."/>
            <person name="Rothschild-Mancinelli K."/>
            <person name="Lyhne E.K."/>
            <person name="Kogle M.E."/>
            <person name="Barry K."/>
            <person name="Clum A."/>
            <person name="Na H."/>
            <person name="Ledsgaard L."/>
            <person name="Lin J."/>
            <person name="Lipzen A."/>
            <person name="Kuo A."/>
            <person name="Riley R."/>
            <person name="Mondo S."/>
            <person name="Labutti K."/>
            <person name="Haridas S."/>
            <person name="Pangalinan J."/>
            <person name="Salamov A.A."/>
            <person name="Simmons B.A."/>
            <person name="Magnuson J.K."/>
            <person name="Chen J."/>
            <person name="Drula E."/>
            <person name="Henrissat B."/>
            <person name="Wiebenga A."/>
            <person name="Lubbers R.J."/>
            <person name="Gomes A.C."/>
            <person name="Macurrencykelacurrency M.R."/>
            <person name="Stajich J."/>
            <person name="Grigoriev I.V."/>
            <person name="Mortensen U.H."/>
            <person name="De Vries R.P."/>
            <person name="Baker S.E."/>
            <person name="Andersen M.R."/>
        </authorList>
    </citation>
    <scope>NUCLEOTIDE SEQUENCE [LARGE SCALE GENOMIC DNA]</scope>
    <source>
        <strain evidence="7 8">CBS 449.75</strain>
    </source>
</reference>
<protein>
    <recommendedName>
        <fullName evidence="6">C2H2-type domain-containing protein</fullName>
    </recommendedName>
</protein>
<dbReference type="RefSeq" id="XP_070881598.1">
    <property type="nucleotide sequence ID" value="XM_071030319.1"/>
</dbReference>
<accession>A0ABR4LEU9</accession>
<keyword evidence="2" id="KW-0677">Repeat</keyword>
<dbReference type="EMBL" id="JBFXLQ010000064">
    <property type="protein sequence ID" value="KAL2862619.1"/>
    <property type="molecule type" value="Genomic_DNA"/>
</dbReference>
<evidence type="ECO:0000256" key="4">
    <source>
        <dbReference type="ARBA" id="ARBA00022833"/>
    </source>
</evidence>
<dbReference type="PROSITE" id="PS00028">
    <property type="entry name" value="ZINC_FINGER_C2H2_1"/>
    <property type="match status" value="1"/>
</dbReference>
<evidence type="ECO:0000256" key="3">
    <source>
        <dbReference type="ARBA" id="ARBA00022771"/>
    </source>
</evidence>
<feature type="domain" description="C2H2-type" evidence="6">
    <location>
        <begin position="181"/>
        <end position="213"/>
    </location>
</feature>
<dbReference type="InterPro" id="IPR036236">
    <property type="entry name" value="Znf_C2H2_sf"/>
</dbReference>
<dbReference type="Proteomes" id="UP001610432">
    <property type="component" value="Unassembled WGS sequence"/>
</dbReference>
<keyword evidence="3 5" id="KW-0863">Zinc-finger</keyword>
<keyword evidence="4" id="KW-0862">Zinc</keyword>